<feature type="region of interest" description="Disordered" evidence="1">
    <location>
        <begin position="134"/>
        <end position="153"/>
    </location>
</feature>
<reference evidence="2" key="1">
    <citation type="submission" date="2023-06" db="EMBL/GenBank/DDBJ databases">
        <title>Genome-scale phylogeny and comparative genomics of the fungal order Sordariales.</title>
        <authorList>
            <consortium name="Lawrence Berkeley National Laboratory"/>
            <person name="Hensen N."/>
            <person name="Bonometti L."/>
            <person name="Westerberg I."/>
            <person name="Brannstrom I.O."/>
            <person name="Guillou S."/>
            <person name="Cros-Aarteil S."/>
            <person name="Calhoun S."/>
            <person name="Haridas S."/>
            <person name="Kuo A."/>
            <person name="Mondo S."/>
            <person name="Pangilinan J."/>
            <person name="Riley R."/>
            <person name="Labutti K."/>
            <person name="Andreopoulos B."/>
            <person name="Lipzen A."/>
            <person name="Chen C."/>
            <person name="Yanf M."/>
            <person name="Daum C."/>
            <person name="Ng V."/>
            <person name="Clum A."/>
            <person name="Steindorff A."/>
            <person name="Ohm R."/>
            <person name="Martin F."/>
            <person name="Silar P."/>
            <person name="Natvig D."/>
            <person name="Lalanne C."/>
            <person name="Gautier V."/>
            <person name="Ament-Velasquez S.L."/>
            <person name="Kruys A."/>
            <person name="Hutchinson M.I."/>
            <person name="Powell A.J."/>
            <person name="Barry K."/>
            <person name="Miller A.N."/>
            <person name="Grigoriev I.V."/>
            <person name="Debuchy R."/>
            <person name="Gladieux P."/>
            <person name="Thoren M.H."/>
            <person name="Johannesson H."/>
        </authorList>
    </citation>
    <scope>NUCLEOTIDE SEQUENCE</scope>
    <source>
        <strain evidence="2">8032-3</strain>
    </source>
</reference>
<protein>
    <submittedName>
        <fullName evidence="2">Uncharacterized protein</fullName>
    </submittedName>
</protein>
<organism evidence="2 3">
    <name type="scientific">Phialemonium atrogriseum</name>
    <dbReference type="NCBI Taxonomy" id="1093897"/>
    <lineage>
        <taxon>Eukaryota</taxon>
        <taxon>Fungi</taxon>
        <taxon>Dikarya</taxon>
        <taxon>Ascomycota</taxon>
        <taxon>Pezizomycotina</taxon>
        <taxon>Sordariomycetes</taxon>
        <taxon>Sordariomycetidae</taxon>
        <taxon>Cephalothecales</taxon>
        <taxon>Cephalothecaceae</taxon>
        <taxon>Phialemonium</taxon>
    </lineage>
</organism>
<sequence>MSRLLTTVIFINESQPGYNRRNYEPPQVQKNLGLKTLGQPIERLSRNLRTVQGLVQGLDYIHALRGLDFLPPATKYVQPYHQLQAAQTALPSPSHLPSIFTMHPHQASASASAPPSFTLIGLERHIFGHHGNLDDFHSKHATTKRAQLRPDDL</sequence>
<name>A0AAJ0FPD4_9PEZI</name>
<dbReference type="AlphaFoldDB" id="A0AAJ0FPD4"/>
<evidence type="ECO:0000313" key="2">
    <source>
        <dbReference type="EMBL" id="KAK1768045.1"/>
    </source>
</evidence>
<evidence type="ECO:0000256" key="1">
    <source>
        <dbReference type="SAM" id="MobiDB-lite"/>
    </source>
</evidence>
<keyword evidence="3" id="KW-1185">Reference proteome</keyword>
<dbReference type="RefSeq" id="XP_060284258.1">
    <property type="nucleotide sequence ID" value="XM_060429860.1"/>
</dbReference>
<dbReference type="EMBL" id="MU839006">
    <property type="protein sequence ID" value="KAK1768045.1"/>
    <property type="molecule type" value="Genomic_DNA"/>
</dbReference>
<gene>
    <name evidence="2" type="ORF">QBC33DRAFT_558208</name>
</gene>
<proteinExistence type="predicted"/>
<dbReference type="GeneID" id="85313047"/>
<accession>A0AAJ0FPD4</accession>
<comment type="caution">
    <text evidence="2">The sequence shown here is derived from an EMBL/GenBank/DDBJ whole genome shotgun (WGS) entry which is preliminary data.</text>
</comment>
<evidence type="ECO:0000313" key="3">
    <source>
        <dbReference type="Proteomes" id="UP001244011"/>
    </source>
</evidence>
<dbReference type="Proteomes" id="UP001244011">
    <property type="component" value="Unassembled WGS sequence"/>
</dbReference>